<feature type="binding site" evidence="8">
    <location>
        <position position="82"/>
    </location>
    <ligand>
        <name>substrate</name>
    </ligand>
</feature>
<dbReference type="HAMAP" id="MF_00297">
    <property type="entry name" value="Nudix_NudC"/>
    <property type="match status" value="1"/>
</dbReference>
<dbReference type="InterPro" id="IPR000086">
    <property type="entry name" value="NUDIX_hydrolase_dom"/>
</dbReference>
<feature type="binding site" evidence="8">
    <location>
        <position position="126"/>
    </location>
    <ligand>
        <name>substrate</name>
    </ligand>
</feature>
<reference evidence="10" key="1">
    <citation type="submission" date="2022-03" db="EMBL/GenBank/DDBJ databases">
        <title>Pseudomonas marianensis sp. nov., a marine bacterium isolated from deep-sea sediments of the Mariana Trench.</title>
        <authorList>
            <person name="Wei Y."/>
        </authorList>
    </citation>
    <scope>NUCLEOTIDE SEQUENCE</scope>
    <source>
        <strain evidence="10">PS1</strain>
    </source>
</reference>
<proteinExistence type="inferred from homology"/>
<sequence length="277" mass="30906">MSLRWQPALLDPAGEAGSALVRCQQGFLVDPNGVLFPRSWLKRLELPLISEQGLGYFEGEPVFLMELADPVTVPGAGWQGLRQLMMQDEDNDRFRMLGFAAQIGTWASQHRFCGRCGNPMTQHPRERAMKCEACGIHQYPRLSPSMIVLVTSEDRVLLARSPRFAPGVYSTLAGFVEPGESVEQCVRREVQEEVGVSIHDPQYICSQGWPFPHSLMLGFHAEYASGDIVMQPEEIEDAGWFSIHDLPALPAPRSIARYLIELYVARRLGSTEPVLPG</sequence>
<dbReference type="PROSITE" id="PS00893">
    <property type="entry name" value="NUDIX_BOX"/>
    <property type="match status" value="1"/>
</dbReference>
<keyword evidence="5 8" id="KW-0520">NAD</keyword>
<dbReference type="GO" id="GO:0019677">
    <property type="term" value="P:NAD+ catabolic process"/>
    <property type="evidence" value="ECO:0007669"/>
    <property type="project" value="TreeGrafter"/>
</dbReference>
<dbReference type="Gene3D" id="3.90.79.10">
    <property type="entry name" value="Nucleoside Triphosphate Pyrophosphohydrolase"/>
    <property type="match status" value="1"/>
</dbReference>
<evidence type="ECO:0000259" key="9">
    <source>
        <dbReference type="PROSITE" id="PS51462"/>
    </source>
</evidence>
<keyword evidence="11" id="KW-1185">Reference proteome</keyword>
<feature type="binding site" evidence="8">
    <location>
        <position position="234"/>
    </location>
    <ligand>
        <name>a divalent metal cation</name>
        <dbReference type="ChEBI" id="CHEBI:60240"/>
        <label>3</label>
    </ligand>
</feature>
<dbReference type="InterPro" id="IPR050241">
    <property type="entry name" value="NAD-cap_RNA_hydrolase_NudC"/>
</dbReference>
<feature type="binding site" evidence="8">
    <location>
        <begin position="207"/>
        <end position="214"/>
    </location>
    <ligand>
        <name>substrate</name>
    </ligand>
</feature>
<dbReference type="SUPFAM" id="SSF55811">
    <property type="entry name" value="Nudix"/>
    <property type="match status" value="2"/>
</dbReference>
<keyword evidence="8" id="KW-0862">Zinc</keyword>
<dbReference type="Pfam" id="PF09297">
    <property type="entry name" value="Zn_ribbon_NUD"/>
    <property type="match status" value="1"/>
</dbReference>
<keyword evidence="2 8" id="KW-0479">Metal-binding</keyword>
<organism evidence="10 11">
    <name type="scientific">Stutzerimonas marianensis</name>
    <dbReference type="NCBI Taxonomy" id="2929513"/>
    <lineage>
        <taxon>Bacteria</taxon>
        <taxon>Pseudomonadati</taxon>
        <taxon>Pseudomonadota</taxon>
        <taxon>Gammaproteobacteria</taxon>
        <taxon>Pseudomonadales</taxon>
        <taxon>Pseudomonadaceae</taxon>
        <taxon>Stutzerimonas</taxon>
    </lineage>
</organism>
<keyword evidence="6 8" id="KW-0464">Manganese</keyword>
<dbReference type="EMBL" id="JALGRD010000004">
    <property type="protein sequence ID" value="MCJ0973453.1"/>
    <property type="molecule type" value="Genomic_DNA"/>
</dbReference>
<comment type="caution">
    <text evidence="10">The sequence shown here is derived from an EMBL/GenBank/DDBJ whole genome shotgun (WGS) entry which is preliminary data.</text>
</comment>
<feature type="binding site" evidence="8">
    <location>
        <position position="189"/>
    </location>
    <ligand>
        <name>a divalent metal cation</name>
        <dbReference type="ChEBI" id="CHEBI:60240"/>
        <label>2</label>
    </ligand>
</feature>
<evidence type="ECO:0000256" key="2">
    <source>
        <dbReference type="ARBA" id="ARBA00022723"/>
    </source>
</evidence>
<comment type="cofactor">
    <cofactor evidence="8">
        <name>Mg(2+)</name>
        <dbReference type="ChEBI" id="CHEBI:18420"/>
    </cofactor>
    <cofactor evidence="8">
        <name>Mn(2+)</name>
        <dbReference type="ChEBI" id="CHEBI:29035"/>
    </cofactor>
    <text evidence="8">Divalent metal cations. Mg(2+) or Mn(2+).</text>
</comment>
<feature type="binding site" evidence="8">
    <location>
        <position position="139"/>
    </location>
    <ligand>
        <name>substrate</name>
    </ligand>
</feature>
<evidence type="ECO:0000313" key="10">
    <source>
        <dbReference type="EMBL" id="MCJ0973453.1"/>
    </source>
</evidence>
<keyword evidence="3 8" id="KW-0378">Hydrolase</keyword>
<feature type="binding site" evidence="8">
    <location>
        <position position="256"/>
    </location>
    <ligand>
        <name>substrate</name>
    </ligand>
</feature>
<keyword evidence="4 8" id="KW-0460">Magnesium</keyword>
<feature type="binding site" evidence="8">
    <location>
        <position position="173"/>
    </location>
    <ligand>
        <name>a divalent metal cation</name>
        <dbReference type="ChEBI" id="CHEBI:60240"/>
        <label>1</label>
    </ligand>
</feature>
<evidence type="ECO:0000313" key="11">
    <source>
        <dbReference type="Proteomes" id="UP001139682"/>
    </source>
</evidence>
<dbReference type="GO" id="GO:0000287">
    <property type="term" value="F:magnesium ion binding"/>
    <property type="evidence" value="ECO:0007669"/>
    <property type="project" value="UniProtKB-UniRule"/>
</dbReference>
<dbReference type="InterPro" id="IPR049734">
    <property type="entry name" value="NudC-like_C"/>
</dbReference>
<evidence type="ECO:0000256" key="6">
    <source>
        <dbReference type="ARBA" id="ARBA00023211"/>
    </source>
</evidence>
<dbReference type="AlphaFoldDB" id="A0A9X1W2S3"/>
<evidence type="ECO:0000256" key="1">
    <source>
        <dbReference type="ARBA" id="ARBA00009595"/>
    </source>
</evidence>
<comment type="catalytic activity">
    <reaction evidence="8">
        <text>NAD(+) + H2O = beta-nicotinamide D-ribonucleotide + AMP + 2 H(+)</text>
        <dbReference type="Rhea" id="RHEA:11800"/>
        <dbReference type="ChEBI" id="CHEBI:14649"/>
        <dbReference type="ChEBI" id="CHEBI:15377"/>
        <dbReference type="ChEBI" id="CHEBI:15378"/>
        <dbReference type="ChEBI" id="CHEBI:57540"/>
        <dbReference type="ChEBI" id="CHEBI:456215"/>
        <dbReference type="EC" id="3.6.1.22"/>
    </reaction>
</comment>
<dbReference type="EC" id="3.6.1.-" evidence="8"/>
<feature type="binding site" evidence="8">
    <location>
        <position position="193"/>
    </location>
    <ligand>
        <name>a divalent metal cation</name>
        <dbReference type="ChEBI" id="CHEBI:60240"/>
        <label>1</label>
    </ligand>
</feature>
<dbReference type="InterPro" id="IPR015376">
    <property type="entry name" value="Znr_NADH_PPase"/>
</dbReference>
<dbReference type="GO" id="GO:0008270">
    <property type="term" value="F:zinc ion binding"/>
    <property type="evidence" value="ECO:0007669"/>
    <property type="project" value="UniProtKB-UniRule"/>
</dbReference>
<dbReference type="Pfam" id="PF09296">
    <property type="entry name" value="NUDIX-like"/>
    <property type="match status" value="1"/>
</dbReference>
<dbReference type="GO" id="GO:0030145">
    <property type="term" value="F:manganese ion binding"/>
    <property type="evidence" value="ECO:0007669"/>
    <property type="project" value="UniProtKB-UniRule"/>
</dbReference>
<name>A0A9X1W2S3_9GAMM</name>
<dbReference type="InterPro" id="IPR020084">
    <property type="entry name" value="NUDIX_hydrolase_CS"/>
</dbReference>
<dbReference type="Proteomes" id="UP001139682">
    <property type="component" value="Unassembled WGS sequence"/>
</dbReference>
<dbReference type="PANTHER" id="PTHR42904:SF6">
    <property type="entry name" value="NAD-CAPPED RNA HYDROLASE NUDT12"/>
    <property type="match status" value="1"/>
</dbReference>
<feature type="binding site" evidence="8">
    <location>
        <position position="234"/>
    </location>
    <ligand>
        <name>a divalent metal cation</name>
        <dbReference type="ChEBI" id="CHEBI:60240"/>
        <label>1</label>
    </ligand>
</feature>
<dbReference type="GO" id="GO:0005829">
    <property type="term" value="C:cytosol"/>
    <property type="evidence" value="ECO:0007669"/>
    <property type="project" value="TreeGrafter"/>
</dbReference>
<dbReference type="CDD" id="cd03429">
    <property type="entry name" value="NUDIX_NADH_pyrophosphatase_Nudt13"/>
    <property type="match status" value="1"/>
</dbReference>
<dbReference type="InterPro" id="IPR015797">
    <property type="entry name" value="NUDIX_hydrolase-like_dom_sf"/>
</dbReference>
<feature type="binding site" evidence="8">
    <location>
        <position position="113"/>
    </location>
    <ligand>
        <name>Zn(2+)</name>
        <dbReference type="ChEBI" id="CHEBI:29105"/>
    </ligand>
</feature>
<feature type="binding site" evidence="8">
    <location>
        <position position="193"/>
    </location>
    <ligand>
        <name>a divalent metal cation</name>
        <dbReference type="ChEBI" id="CHEBI:60240"/>
        <label>3</label>
    </ligand>
</feature>
<dbReference type="PANTHER" id="PTHR42904">
    <property type="entry name" value="NUDIX HYDROLASE, NUDC SUBFAMILY"/>
    <property type="match status" value="1"/>
</dbReference>
<dbReference type="EC" id="3.6.1.22" evidence="8"/>
<comment type="catalytic activity">
    <reaction evidence="8">
        <text>NADH + H2O = reduced beta-nicotinamide D-ribonucleotide + AMP + 2 H(+)</text>
        <dbReference type="Rhea" id="RHEA:48868"/>
        <dbReference type="ChEBI" id="CHEBI:15377"/>
        <dbReference type="ChEBI" id="CHEBI:15378"/>
        <dbReference type="ChEBI" id="CHEBI:57945"/>
        <dbReference type="ChEBI" id="CHEBI:90832"/>
        <dbReference type="ChEBI" id="CHEBI:456215"/>
        <dbReference type="EC" id="3.6.1.22"/>
    </reaction>
</comment>
<evidence type="ECO:0000256" key="3">
    <source>
        <dbReference type="ARBA" id="ARBA00022801"/>
    </source>
</evidence>
<dbReference type="Pfam" id="PF00293">
    <property type="entry name" value="NUDIX"/>
    <property type="match status" value="1"/>
</dbReference>
<comment type="function">
    <text evidence="8">mRNA decapping enzyme that specifically removes the nicotinamide adenine dinucleotide (NAD) cap from a subset of mRNAs by hydrolyzing the diphosphate linkage to produce nicotinamide mononucleotide (NMN) and 5' monophosphate mRNA. The NAD-cap is present at the 5'-end of some mRNAs and stabilizes RNA against 5'-processing. Has preference for mRNAs with a 5'-end purine. Catalyzes the hydrolysis of a broad range of dinucleotide pyrophosphates.</text>
</comment>
<feature type="binding site" evidence="8">
    <location>
        <position position="134"/>
    </location>
    <ligand>
        <name>Zn(2+)</name>
        <dbReference type="ChEBI" id="CHEBI:29105"/>
    </ligand>
</feature>
<dbReference type="RefSeq" id="WP_243605580.1">
    <property type="nucleotide sequence ID" value="NZ_JALGRD010000004.1"/>
</dbReference>
<evidence type="ECO:0000256" key="8">
    <source>
        <dbReference type="HAMAP-Rule" id="MF_00297"/>
    </source>
</evidence>
<evidence type="ECO:0000256" key="4">
    <source>
        <dbReference type="ARBA" id="ARBA00022842"/>
    </source>
</evidence>
<feature type="domain" description="Nudix hydrolase" evidence="9">
    <location>
        <begin position="139"/>
        <end position="263"/>
    </location>
</feature>
<comment type="similarity">
    <text evidence="1 8">Belongs to the Nudix hydrolase family. NudC subfamily.</text>
</comment>
<comment type="subunit">
    <text evidence="8">Homodimer.</text>
</comment>
<dbReference type="Gene3D" id="3.90.79.20">
    <property type="match status" value="1"/>
</dbReference>
<evidence type="ECO:0000256" key="5">
    <source>
        <dbReference type="ARBA" id="ARBA00023027"/>
    </source>
</evidence>
<dbReference type="InterPro" id="IPR022925">
    <property type="entry name" value="RNA_Hydrolase_NudC"/>
</dbReference>
<comment type="cofactor">
    <cofactor evidence="8">
        <name>Zn(2+)</name>
        <dbReference type="ChEBI" id="CHEBI:29105"/>
    </cofactor>
    <text evidence="8">Binds 1 zinc ion per subunit.</text>
</comment>
<evidence type="ECO:0000256" key="7">
    <source>
        <dbReference type="ARBA" id="ARBA00023679"/>
    </source>
</evidence>
<feature type="binding site" evidence="8">
    <location>
        <position position="189"/>
    </location>
    <ligand>
        <name>a divalent metal cation</name>
        <dbReference type="ChEBI" id="CHEBI:60240"/>
        <label>3</label>
    </ligand>
</feature>
<feature type="binding site" evidence="8">
    <location>
        <position position="131"/>
    </location>
    <ligand>
        <name>Zn(2+)</name>
        <dbReference type="ChEBI" id="CHEBI:29105"/>
    </ligand>
</feature>
<accession>A0A9X1W2S3</accession>
<gene>
    <name evidence="8 10" type="primary">nudC</name>
    <name evidence="10" type="ORF">MST27_08745</name>
</gene>
<feature type="binding site" evidence="8">
    <location>
        <position position="116"/>
    </location>
    <ligand>
        <name>Zn(2+)</name>
        <dbReference type="ChEBI" id="CHEBI:29105"/>
    </ligand>
</feature>
<dbReference type="GO" id="GO:0000210">
    <property type="term" value="F:NAD+ diphosphatase activity"/>
    <property type="evidence" value="ECO:0007669"/>
    <property type="project" value="UniProtKB-UniRule"/>
</dbReference>
<dbReference type="NCBIfam" id="NF001299">
    <property type="entry name" value="PRK00241.1"/>
    <property type="match status" value="1"/>
</dbReference>
<protein>
    <recommendedName>
        <fullName evidence="8">NAD-capped RNA hydrolase NudC</fullName>
        <shortName evidence="8">DeNADding enzyme NudC</shortName>
        <ecNumber evidence="8">3.6.1.-</ecNumber>
    </recommendedName>
    <alternativeName>
        <fullName evidence="8">NADH pyrophosphatase</fullName>
        <ecNumber evidence="8">3.6.1.22</ecNumber>
    </alternativeName>
</protein>
<dbReference type="PROSITE" id="PS51462">
    <property type="entry name" value="NUDIX"/>
    <property type="match status" value="1"/>
</dbReference>
<comment type="caution">
    <text evidence="8">Lacks conserved residue(s) required for the propagation of feature annotation.</text>
</comment>
<comment type="catalytic activity">
    <reaction evidence="7">
        <text>a 5'-end NAD(+)-phospho-ribonucleoside in mRNA + H2O = a 5'-end phospho-adenosine-phospho-ribonucleoside in mRNA + beta-nicotinamide D-ribonucleotide + 2 H(+)</text>
        <dbReference type="Rhea" id="RHEA:60876"/>
        <dbReference type="Rhea" id="RHEA-COMP:15698"/>
        <dbReference type="Rhea" id="RHEA-COMP:15719"/>
        <dbReference type="ChEBI" id="CHEBI:14649"/>
        <dbReference type="ChEBI" id="CHEBI:15377"/>
        <dbReference type="ChEBI" id="CHEBI:15378"/>
        <dbReference type="ChEBI" id="CHEBI:144029"/>
        <dbReference type="ChEBI" id="CHEBI:144051"/>
    </reaction>
    <physiologicalReaction direction="left-to-right" evidence="7">
        <dbReference type="Rhea" id="RHEA:60877"/>
    </physiologicalReaction>
</comment>
<dbReference type="GO" id="GO:0035529">
    <property type="term" value="F:NADH pyrophosphatase activity"/>
    <property type="evidence" value="ECO:0007669"/>
    <property type="project" value="TreeGrafter"/>
</dbReference>
<dbReference type="InterPro" id="IPR015375">
    <property type="entry name" value="NADH_PPase-like_N"/>
</dbReference>
<dbReference type="GO" id="GO:0006742">
    <property type="term" value="P:NADP+ catabolic process"/>
    <property type="evidence" value="ECO:0007669"/>
    <property type="project" value="TreeGrafter"/>
</dbReference>
<feature type="short sequence motif" description="Nudix box" evidence="8">
    <location>
        <begin position="174"/>
        <end position="195"/>
    </location>
</feature>